<gene>
    <name evidence="2" type="primary">Ervk6_0</name>
    <name evidence="2" type="ORF">THRLUD_R15672</name>
</gene>
<dbReference type="InterPro" id="IPR050195">
    <property type="entry name" value="Primate_lentivir_Gag_pol-like"/>
</dbReference>
<dbReference type="Gene3D" id="1.10.1200.30">
    <property type="match status" value="1"/>
</dbReference>
<dbReference type="SUPFAM" id="SSF57756">
    <property type="entry name" value="Retrovirus zinc finger-like domains"/>
    <property type="match status" value="1"/>
</dbReference>
<reference evidence="2 3" key="1">
    <citation type="submission" date="2019-09" db="EMBL/GenBank/DDBJ databases">
        <title>Bird 10,000 Genomes (B10K) Project - Family phase.</title>
        <authorList>
            <person name="Zhang G."/>
        </authorList>
    </citation>
    <scope>NUCLEOTIDE SEQUENCE [LARGE SCALE GENOMIC DNA]</scope>
    <source>
        <strain evidence="2">B10K-DU-001-68</strain>
        <tissue evidence="2">Muscle</tissue>
    </source>
</reference>
<evidence type="ECO:0000313" key="3">
    <source>
        <dbReference type="Proteomes" id="UP000558509"/>
    </source>
</evidence>
<feature type="compositionally biased region" description="Polar residues" evidence="1">
    <location>
        <begin position="116"/>
        <end position="144"/>
    </location>
</feature>
<feature type="non-terminal residue" evidence="2">
    <location>
        <position position="1"/>
    </location>
</feature>
<proteinExistence type="predicted"/>
<feature type="non-terminal residue" evidence="2">
    <location>
        <position position="144"/>
    </location>
</feature>
<dbReference type="SUPFAM" id="SSF47353">
    <property type="entry name" value="Retrovirus capsid dimerization domain-like"/>
    <property type="match status" value="1"/>
</dbReference>
<dbReference type="InterPro" id="IPR036875">
    <property type="entry name" value="Znf_CCHC_sf"/>
</dbReference>
<comment type="caution">
    <text evidence="2">The sequence shown here is derived from an EMBL/GenBank/DDBJ whole genome shotgun (WGS) entry which is preliminary data.</text>
</comment>
<name>A0A7K7Y377_THRLU</name>
<evidence type="ECO:0000256" key="1">
    <source>
        <dbReference type="SAM" id="MobiDB-lite"/>
    </source>
</evidence>
<feature type="region of interest" description="Disordered" evidence="1">
    <location>
        <begin position="79"/>
        <end position="144"/>
    </location>
</feature>
<evidence type="ECO:0000313" key="2">
    <source>
        <dbReference type="EMBL" id="NXA72301.1"/>
    </source>
</evidence>
<dbReference type="EMBL" id="VZTB01001219">
    <property type="protein sequence ID" value="NXA72301.1"/>
    <property type="molecule type" value="Genomic_DNA"/>
</dbReference>
<dbReference type="Proteomes" id="UP000558509">
    <property type="component" value="Unassembled WGS sequence"/>
</dbReference>
<accession>A0A7K7Y377</accession>
<organism evidence="2 3">
    <name type="scientific">Thryothorus ludovicianus</name>
    <name type="common">Carolina wren</name>
    <name type="synonym">Sylvia ludoviciana</name>
    <dbReference type="NCBI Taxonomy" id="74200"/>
    <lineage>
        <taxon>Eukaryota</taxon>
        <taxon>Metazoa</taxon>
        <taxon>Chordata</taxon>
        <taxon>Craniata</taxon>
        <taxon>Vertebrata</taxon>
        <taxon>Euteleostomi</taxon>
        <taxon>Archelosauria</taxon>
        <taxon>Archosauria</taxon>
        <taxon>Dinosauria</taxon>
        <taxon>Saurischia</taxon>
        <taxon>Theropoda</taxon>
        <taxon>Coelurosauria</taxon>
        <taxon>Aves</taxon>
        <taxon>Neognathae</taxon>
        <taxon>Neoaves</taxon>
        <taxon>Telluraves</taxon>
        <taxon>Australaves</taxon>
        <taxon>Passeriformes</taxon>
        <taxon>Certhiidae</taxon>
        <taxon>Troglodytinae</taxon>
        <taxon>Thryothorus</taxon>
    </lineage>
</organism>
<keyword evidence="3" id="KW-1185">Reference proteome</keyword>
<protein>
    <submittedName>
        <fullName evidence="2">GAK6 protein</fullName>
    </submittedName>
</protein>
<dbReference type="GO" id="GO:0003676">
    <property type="term" value="F:nucleic acid binding"/>
    <property type="evidence" value="ECO:0007669"/>
    <property type="project" value="InterPro"/>
</dbReference>
<dbReference type="AlphaFoldDB" id="A0A7K7Y377"/>
<dbReference type="PANTHER" id="PTHR40389:SF3">
    <property type="entry name" value="IGE-BINDING PROTEIN"/>
    <property type="match status" value="1"/>
</dbReference>
<feature type="compositionally biased region" description="Basic and acidic residues" evidence="1">
    <location>
        <begin position="79"/>
        <end position="88"/>
    </location>
</feature>
<dbReference type="GO" id="GO:0008270">
    <property type="term" value="F:zinc ion binding"/>
    <property type="evidence" value="ECO:0007669"/>
    <property type="project" value="InterPro"/>
</dbReference>
<dbReference type="InterPro" id="IPR008916">
    <property type="entry name" value="Retrov_capsid_C"/>
</dbReference>
<dbReference type="PANTHER" id="PTHR40389">
    <property type="entry name" value="ENDOGENOUS RETROVIRUS GROUP K MEMBER 24 GAG POLYPROTEIN-RELATED"/>
    <property type="match status" value="1"/>
</dbReference>
<sequence length="144" mass="16165">KAVDVVLKSLASENANNDCKKALDMIHNHVNVELSDYIKVCANIDSEQFKVELIATAIVQQLQVSIATIKCFECREKHCPKGEKDNKKPNKPSPHCQKGFHWSNQCWPEYDKDRNSLPNQGNSKRGMQSSTPQSNGTTLNQTPI</sequence>